<dbReference type="AlphaFoldDB" id="A0A087TMM9"/>
<proteinExistence type="predicted"/>
<feature type="non-terminal residue" evidence="1">
    <location>
        <position position="79"/>
    </location>
</feature>
<gene>
    <name evidence="1" type="ORF">X975_00083</name>
</gene>
<reference evidence="1 2" key="1">
    <citation type="submission" date="2013-11" db="EMBL/GenBank/DDBJ databases">
        <title>Genome sequencing of Stegodyphus mimosarum.</title>
        <authorList>
            <person name="Bechsgaard J."/>
        </authorList>
    </citation>
    <scope>NUCLEOTIDE SEQUENCE [LARGE SCALE GENOMIC DNA]</scope>
</reference>
<dbReference type="EMBL" id="KK115919">
    <property type="protein sequence ID" value="KFM66368.1"/>
    <property type="molecule type" value="Genomic_DNA"/>
</dbReference>
<evidence type="ECO:0000313" key="2">
    <source>
        <dbReference type="Proteomes" id="UP000054359"/>
    </source>
</evidence>
<dbReference type="Proteomes" id="UP000054359">
    <property type="component" value="Unassembled WGS sequence"/>
</dbReference>
<protein>
    <submittedName>
        <fullName evidence="1">Uncharacterized protein</fullName>
    </submittedName>
</protein>
<evidence type="ECO:0000313" key="1">
    <source>
        <dbReference type="EMBL" id="KFM66368.1"/>
    </source>
</evidence>
<accession>A0A087TMM9</accession>
<organism evidence="1 2">
    <name type="scientific">Stegodyphus mimosarum</name>
    <name type="common">African social velvet spider</name>
    <dbReference type="NCBI Taxonomy" id="407821"/>
    <lineage>
        <taxon>Eukaryota</taxon>
        <taxon>Metazoa</taxon>
        <taxon>Ecdysozoa</taxon>
        <taxon>Arthropoda</taxon>
        <taxon>Chelicerata</taxon>
        <taxon>Arachnida</taxon>
        <taxon>Araneae</taxon>
        <taxon>Araneomorphae</taxon>
        <taxon>Entelegynae</taxon>
        <taxon>Eresoidea</taxon>
        <taxon>Eresidae</taxon>
        <taxon>Stegodyphus</taxon>
    </lineage>
</organism>
<sequence>MRWKMLAKALQEGRVQESLLFPGSVRQFSTFGLIHMISTDDAENDNAKGRWFQSSCLEEPRLKLKIRLLSDKISCQELR</sequence>
<name>A0A087TMM9_STEMI</name>
<keyword evidence="2" id="KW-1185">Reference proteome</keyword>
<dbReference type="OrthoDB" id="413520at2759"/>